<feature type="domain" description="Core-binding (CB)" evidence="7">
    <location>
        <begin position="38"/>
        <end position="115"/>
    </location>
</feature>
<feature type="domain" description="Tyr recombinase" evidence="6">
    <location>
        <begin position="138"/>
        <end position="333"/>
    </location>
</feature>
<evidence type="ECO:0000256" key="3">
    <source>
        <dbReference type="ARBA" id="ARBA00023125"/>
    </source>
</evidence>
<evidence type="ECO:0000259" key="6">
    <source>
        <dbReference type="PROSITE" id="PS51898"/>
    </source>
</evidence>
<gene>
    <name evidence="8" type="ORF">JAZ04_01390</name>
</gene>
<dbReference type="GO" id="GO:0015074">
    <property type="term" value="P:DNA integration"/>
    <property type="evidence" value="ECO:0007669"/>
    <property type="project" value="UniProtKB-KW"/>
</dbReference>
<evidence type="ECO:0000259" key="7">
    <source>
        <dbReference type="PROSITE" id="PS51900"/>
    </source>
</evidence>
<dbReference type="SUPFAM" id="SSF56349">
    <property type="entry name" value="DNA breaking-rejoining enzymes"/>
    <property type="match status" value="1"/>
</dbReference>
<dbReference type="InterPro" id="IPR011010">
    <property type="entry name" value="DNA_brk_join_enz"/>
</dbReference>
<evidence type="ECO:0000256" key="2">
    <source>
        <dbReference type="ARBA" id="ARBA00022908"/>
    </source>
</evidence>
<dbReference type="Gene3D" id="1.10.150.130">
    <property type="match status" value="1"/>
</dbReference>
<dbReference type="PROSITE" id="PS51900">
    <property type="entry name" value="CB"/>
    <property type="match status" value="1"/>
</dbReference>
<dbReference type="InterPro" id="IPR013762">
    <property type="entry name" value="Integrase-like_cat_sf"/>
</dbReference>
<keyword evidence="2" id="KW-0229">DNA integration</keyword>
<evidence type="ECO:0000313" key="8">
    <source>
        <dbReference type="EMBL" id="MCG7937499.1"/>
    </source>
</evidence>
<name>A0A9E4K2E6_9GAMM</name>
<evidence type="ECO:0000256" key="4">
    <source>
        <dbReference type="ARBA" id="ARBA00023172"/>
    </source>
</evidence>
<dbReference type="AlphaFoldDB" id="A0A9E4K2E6"/>
<dbReference type="Proteomes" id="UP000886687">
    <property type="component" value="Unassembled WGS sequence"/>
</dbReference>
<dbReference type="Pfam" id="PF00589">
    <property type="entry name" value="Phage_integrase"/>
    <property type="match status" value="1"/>
</dbReference>
<keyword evidence="3 5" id="KW-0238">DNA-binding</keyword>
<accession>A0A9E4K2E6</accession>
<dbReference type="PANTHER" id="PTHR30349">
    <property type="entry name" value="PHAGE INTEGRASE-RELATED"/>
    <property type="match status" value="1"/>
</dbReference>
<dbReference type="PANTHER" id="PTHR30349:SF81">
    <property type="entry name" value="TYROSINE RECOMBINASE XERC"/>
    <property type="match status" value="1"/>
</dbReference>
<evidence type="ECO:0000313" key="9">
    <source>
        <dbReference type="Proteomes" id="UP000886687"/>
    </source>
</evidence>
<dbReference type="PROSITE" id="PS51898">
    <property type="entry name" value="TYR_RECOMBINASE"/>
    <property type="match status" value="1"/>
</dbReference>
<keyword evidence="1" id="KW-0159">Chromosome partition</keyword>
<dbReference type="InterPro" id="IPR044068">
    <property type="entry name" value="CB"/>
</dbReference>
<organism evidence="8 9">
    <name type="scientific">Candidatus Thiodiazotropha lotti</name>
    <dbReference type="NCBI Taxonomy" id="2792787"/>
    <lineage>
        <taxon>Bacteria</taxon>
        <taxon>Pseudomonadati</taxon>
        <taxon>Pseudomonadota</taxon>
        <taxon>Gammaproteobacteria</taxon>
        <taxon>Chromatiales</taxon>
        <taxon>Sedimenticolaceae</taxon>
        <taxon>Candidatus Thiodiazotropha</taxon>
    </lineage>
</organism>
<dbReference type="InterPro" id="IPR004107">
    <property type="entry name" value="Integrase_SAM-like_N"/>
</dbReference>
<dbReference type="Gene3D" id="1.10.443.10">
    <property type="entry name" value="Intergrase catalytic core"/>
    <property type="match status" value="1"/>
</dbReference>
<dbReference type="InterPro" id="IPR010998">
    <property type="entry name" value="Integrase_recombinase_N"/>
</dbReference>
<proteinExistence type="predicted"/>
<reference evidence="8" key="1">
    <citation type="journal article" date="2021" name="Proc. Natl. Acad. Sci. U.S.A.">
        <title>Global biogeography of chemosynthetic symbionts reveals both localized and globally distributed symbiont groups. .</title>
        <authorList>
            <person name="Osvatic J.T."/>
            <person name="Wilkins L.G.E."/>
            <person name="Leibrecht L."/>
            <person name="Leray M."/>
            <person name="Zauner S."/>
            <person name="Polzin J."/>
            <person name="Camacho Y."/>
            <person name="Gros O."/>
            <person name="van Gils J.A."/>
            <person name="Eisen J.A."/>
            <person name="Petersen J.M."/>
            <person name="Yuen B."/>
        </authorList>
    </citation>
    <scope>NUCLEOTIDE SEQUENCE</scope>
    <source>
        <strain evidence="8">MAGL173</strain>
    </source>
</reference>
<keyword evidence="4" id="KW-0233">DNA recombination</keyword>
<dbReference type="EMBL" id="JAEPDI010000001">
    <property type="protein sequence ID" value="MCG7937499.1"/>
    <property type="molecule type" value="Genomic_DNA"/>
</dbReference>
<sequence length="340" mass="38102">MEIPLAQLPTATAWARLSPHWPIPADRDLPGQWDAKVRFFQYLAKAWGAISDDSYRALCGDLRLFFDWCRARDLPVLPATPETISAFLVDQAEIKAKSTVRRYLATIAKAHKIAGLENPVLHEDVTLSFERLYRDDTSEPDQSEGLRWEQLKVALSNLGEGPRSVRDNALMRVMYDCLLRASEVRRLTLEGLSQDKNGYRLRVVRAKKRSKAQQGVIKYKYVHETTAAAIEAWCELAGITAGSLFRGVANSGQVLEEPLSTKGVNRAVQRIAKAADMDPRDYSGHACRIGACQDMLAAGIDIGRVMLAGDWERPEMPAYYGRRLSQDQSGIAELSRLQQR</sequence>
<dbReference type="SUPFAM" id="SSF47823">
    <property type="entry name" value="lambda integrase-like, N-terminal domain"/>
    <property type="match status" value="1"/>
</dbReference>
<dbReference type="GO" id="GO:0003677">
    <property type="term" value="F:DNA binding"/>
    <property type="evidence" value="ECO:0007669"/>
    <property type="project" value="UniProtKB-UniRule"/>
</dbReference>
<evidence type="ECO:0000256" key="1">
    <source>
        <dbReference type="ARBA" id="ARBA00022829"/>
    </source>
</evidence>
<dbReference type="Pfam" id="PF02899">
    <property type="entry name" value="Phage_int_SAM_1"/>
    <property type="match status" value="1"/>
</dbReference>
<comment type="caution">
    <text evidence="8">The sequence shown here is derived from an EMBL/GenBank/DDBJ whole genome shotgun (WGS) entry which is preliminary data.</text>
</comment>
<evidence type="ECO:0000256" key="5">
    <source>
        <dbReference type="PROSITE-ProRule" id="PRU01248"/>
    </source>
</evidence>
<dbReference type="InterPro" id="IPR050090">
    <property type="entry name" value="Tyrosine_recombinase_XerCD"/>
</dbReference>
<dbReference type="InterPro" id="IPR002104">
    <property type="entry name" value="Integrase_catalytic"/>
</dbReference>
<protein>
    <submittedName>
        <fullName evidence="8">Tyrosine-type recombinase/integrase</fullName>
    </submittedName>
</protein>
<dbReference type="GO" id="GO:0006310">
    <property type="term" value="P:DNA recombination"/>
    <property type="evidence" value="ECO:0007669"/>
    <property type="project" value="UniProtKB-KW"/>
</dbReference>
<dbReference type="GO" id="GO:0007059">
    <property type="term" value="P:chromosome segregation"/>
    <property type="evidence" value="ECO:0007669"/>
    <property type="project" value="UniProtKB-KW"/>
</dbReference>